<comment type="caution">
    <text evidence="2">The sequence shown here is derived from an EMBL/GenBank/DDBJ whole genome shotgun (WGS) entry which is preliminary data.</text>
</comment>
<sequence length="80" mass="9031">MPCIPLFLFFFSLFCLFFSPVFPNHPCCPPLPHQVPSACIRCSANNSGTIQPLCGMTSKGTDWDSPDTYLMGVYPRRKVW</sequence>
<evidence type="ECO:0000313" key="3">
    <source>
        <dbReference type="Proteomes" id="UP000777438"/>
    </source>
</evidence>
<evidence type="ECO:0008006" key="4">
    <source>
        <dbReference type="Google" id="ProtNLM"/>
    </source>
</evidence>
<gene>
    <name evidence="2" type="ORF">B0T10DRAFT_484892</name>
</gene>
<name>A0A9P8W5G1_9HYPO</name>
<feature type="chain" id="PRO_5040508268" description="Secreted protein" evidence="1">
    <location>
        <begin position="24"/>
        <end position="80"/>
    </location>
</feature>
<dbReference type="Proteomes" id="UP000777438">
    <property type="component" value="Unassembled WGS sequence"/>
</dbReference>
<keyword evidence="3" id="KW-1185">Reference proteome</keyword>
<organism evidence="2 3">
    <name type="scientific">Thelonectria olida</name>
    <dbReference type="NCBI Taxonomy" id="1576542"/>
    <lineage>
        <taxon>Eukaryota</taxon>
        <taxon>Fungi</taxon>
        <taxon>Dikarya</taxon>
        <taxon>Ascomycota</taxon>
        <taxon>Pezizomycotina</taxon>
        <taxon>Sordariomycetes</taxon>
        <taxon>Hypocreomycetidae</taxon>
        <taxon>Hypocreales</taxon>
        <taxon>Nectriaceae</taxon>
        <taxon>Thelonectria</taxon>
    </lineage>
</organism>
<evidence type="ECO:0000313" key="2">
    <source>
        <dbReference type="EMBL" id="KAH6891284.1"/>
    </source>
</evidence>
<dbReference type="AlphaFoldDB" id="A0A9P8W5G1"/>
<evidence type="ECO:0000256" key="1">
    <source>
        <dbReference type="SAM" id="SignalP"/>
    </source>
</evidence>
<protein>
    <recommendedName>
        <fullName evidence="4">Secreted protein</fullName>
    </recommendedName>
</protein>
<keyword evidence="1" id="KW-0732">Signal</keyword>
<reference evidence="2 3" key="1">
    <citation type="journal article" date="2021" name="Nat. Commun.">
        <title>Genetic determinants of endophytism in the Arabidopsis root mycobiome.</title>
        <authorList>
            <person name="Mesny F."/>
            <person name="Miyauchi S."/>
            <person name="Thiergart T."/>
            <person name="Pickel B."/>
            <person name="Atanasova L."/>
            <person name="Karlsson M."/>
            <person name="Huettel B."/>
            <person name="Barry K.W."/>
            <person name="Haridas S."/>
            <person name="Chen C."/>
            <person name="Bauer D."/>
            <person name="Andreopoulos W."/>
            <person name="Pangilinan J."/>
            <person name="LaButti K."/>
            <person name="Riley R."/>
            <person name="Lipzen A."/>
            <person name="Clum A."/>
            <person name="Drula E."/>
            <person name="Henrissat B."/>
            <person name="Kohler A."/>
            <person name="Grigoriev I.V."/>
            <person name="Martin F.M."/>
            <person name="Hacquard S."/>
        </authorList>
    </citation>
    <scope>NUCLEOTIDE SEQUENCE [LARGE SCALE GENOMIC DNA]</scope>
    <source>
        <strain evidence="2 3">MPI-CAGE-CH-0241</strain>
    </source>
</reference>
<feature type="signal peptide" evidence="1">
    <location>
        <begin position="1"/>
        <end position="23"/>
    </location>
</feature>
<accession>A0A9P8W5G1</accession>
<dbReference type="EMBL" id="JAGPYM010000008">
    <property type="protein sequence ID" value="KAH6891284.1"/>
    <property type="molecule type" value="Genomic_DNA"/>
</dbReference>
<proteinExistence type="predicted"/>